<feature type="transmembrane region" description="Helical" evidence="2">
    <location>
        <begin position="477"/>
        <end position="508"/>
    </location>
</feature>
<dbReference type="Proteomes" id="UP001295423">
    <property type="component" value="Unassembled WGS sequence"/>
</dbReference>
<evidence type="ECO:0000259" key="3">
    <source>
        <dbReference type="PROSITE" id="PS50076"/>
    </source>
</evidence>
<feature type="region of interest" description="Disordered" evidence="1">
    <location>
        <begin position="34"/>
        <end position="68"/>
    </location>
</feature>
<keyword evidence="5" id="KW-1185">Reference proteome</keyword>
<feature type="transmembrane region" description="Helical" evidence="2">
    <location>
        <begin position="520"/>
        <end position="541"/>
    </location>
</feature>
<feature type="compositionally biased region" description="Basic residues" evidence="1">
    <location>
        <begin position="169"/>
        <end position="182"/>
    </location>
</feature>
<evidence type="ECO:0000256" key="1">
    <source>
        <dbReference type="SAM" id="MobiDB-lite"/>
    </source>
</evidence>
<evidence type="ECO:0000256" key="2">
    <source>
        <dbReference type="SAM" id="Phobius"/>
    </source>
</evidence>
<dbReference type="EMBL" id="CAKOGP040001335">
    <property type="protein sequence ID" value="CAJ1945226.1"/>
    <property type="molecule type" value="Genomic_DNA"/>
</dbReference>
<keyword evidence="2" id="KW-1133">Transmembrane helix</keyword>
<dbReference type="Pfam" id="PF00226">
    <property type="entry name" value="DnaJ"/>
    <property type="match status" value="1"/>
</dbReference>
<gene>
    <name evidence="4" type="ORF">CYCCA115_LOCUS9370</name>
</gene>
<evidence type="ECO:0000313" key="5">
    <source>
        <dbReference type="Proteomes" id="UP001295423"/>
    </source>
</evidence>
<feature type="compositionally biased region" description="Basic and acidic residues" evidence="1">
    <location>
        <begin position="48"/>
        <end position="61"/>
    </location>
</feature>
<keyword evidence="2" id="KW-0472">Membrane</keyword>
<accession>A0AAD2CT88</accession>
<feature type="region of interest" description="Disordered" evidence="1">
    <location>
        <begin position="275"/>
        <end position="296"/>
    </location>
</feature>
<reference evidence="4" key="1">
    <citation type="submission" date="2023-08" db="EMBL/GenBank/DDBJ databases">
        <authorList>
            <person name="Audoor S."/>
            <person name="Bilcke G."/>
        </authorList>
    </citation>
    <scope>NUCLEOTIDE SEQUENCE</scope>
</reference>
<sequence>MATNKNKLTAILMAFFQVVRLLLEILFISTDPRPETFSGNHESRKHSRSSDGDEKKEEEHFSNSSDNQAALEASFKYFEIDNPKEATREAVKKKFRRLSLVHHPDRNNQSEESVKEMQKINRFYELLEQEFDRKEGKGGLFNENIPEEPNADTTEADPDEPGISDEERKRRRKVQKKQRQRAQQREKKEQERREEEFERRREEMEEEMHRRREEMEEVMHREWEEARRKMEEFQKKQKETKQQNKSKFYNSSLNTKKGRMKAHQTWKSKIEALEKEEEGTNNGSSQMGARSKPPNSIMECSTDDIAIALRLGATDVAIELVQESMAECMQQSLRDRARKGEMIGTFPYLAEEDTLKFNYEVYVNVLQSRLDADGNHALHYAVYYEDNEFLTYLTHQAHRLGYFGEYVTSTSKHGSKVLDFCVGSSNPGFDNRVKAFYEEGCKMMQEKEEAEARSSSVILSSRYYFQQLRQHANLDPAFFSVFGILLGKYIFCGRWYETILAILFSRFMEIAKDASKHEQYYVLIFSHCYWFIFKSTVYFTWKLFPWWLILGVTLVAGYFFSLSEVIFFVPAMAHHGSSIIVKHALNLFGYFVPTPKSPRLALMKDVIVMCSCILLLRYAWSLLPKWNCVESWKEEANSEEL</sequence>
<dbReference type="AlphaFoldDB" id="A0AAD2CT88"/>
<dbReference type="SMART" id="SM00271">
    <property type="entry name" value="DnaJ"/>
    <property type="match status" value="1"/>
</dbReference>
<feature type="transmembrane region" description="Helical" evidence="2">
    <location>
        <begin position="547"/>
        <end position="569"/>
    </location>
</feature>
<evidence type="ECO:0000313" key="4">
    <source>
        <dbReference type="EMBL" id="CAJ1945226.1"/>
    </source>
</evidence>
<feature type="compositionally biased region" description="Acidic residues" evidence="1">
    <location>
        <begin position="145"/>
        <end position="164"/>
    </location>
</feature>
<dbReference type="SUPFAM" id="SSF46565">
    <property type="entry name" value="Chaperone J-domain"/>
    <property type="match status" value="1"/>
</dbReference>
<dbReference type="CDD" id="cd06257">
    <property type="entry name" value="DnaJ"/>
    <property type="match status" value="1"/>
</dbReference>
<dbReference type="PROSITE" id="PS50076">
    <property type="entry name" value="DNAJ_2"/>
    <property type="match status" value="1"/>
</dbReference>
<protein>
    <recommendedName>
        <fullName evidence="3">J domain-containing protein</fullName>
    </recommendedName>
</protein>
<feature type="region of interest" description="Disordered" evidence="1">
    <location>
        <begin position="134"/>
        <end position="215"/>
    </location>
</feature>
<comment type="caution">
    <text evidence="4">The sequence shown here is derived from an EMBL/GenBank/DDBJ whole genome shotgun (WGS) entry which is preliminary data.</text>
</comment>
<organism evidence="4 5">
    <name type="scientific">Cylindrotheca closterium</name>
    <dbReference type="NCBI Taxonomy" id="2856"/>
    <lineage>
        <taxon>Eukaryota</taxon>
        <taxon>Sar</taxon>
        <taxon>Stramenopiles</taxon>
        <taxon>Ochrophyta</taxon>
        <taxon>Bacillariophyta</taxon>
        <taxon>Bacillariophyceae</taxon>
        <taxon>Bacillariophycidae</taxon>
        <taxon>Bacillariales</taxon>
        <taxon>Bacillariaceae</taxon>
        <taxon>Cylindrotheca</taxon>
    </lineage>
</organism>
<name>A0AAD2CT88_9STRA</name>
<dbReference type="InterPro" id="IPR001623">
    <property type="entry name" value="DnaJ_domain"/>
</dbReference>
<feature type="compositionally biased region" description="Basic and acidic residues" evidence="1">
    <location>
        <begin position="183"/>
        <end position="215"/>
    </location>
</feature>
<keyword evidence="2" id="KW-0812">Transmembrane</keyword>
<feature type="domain" description="J" evidence="3">
    <location>
        <begin position="73"/>
        <end position="132"/>
    </location>
</feature>
<dbReference type="Gene3D" id="1.10.287.110">
    <property type="entry name" value="DnaJ domain"/>
    <property type="match status" value="1"/>
</dbReference>
<proteinExistence type="predicted"/>
<dbReference type="InterPro" id="IPR036869">
    <property type="entry name" value="J_dom_sf"/>
</dbReference>